<name>A0ABX0GNX3_9ACTN</name>
<evidence type="ECO:0000256" key="2">
    <source>
        <dbReference type="ARBA" id="ARBA00022630"/>
    </source>
</evidence>
<evidence type="ECO:0000256" key="1">
    <source>
        <dbReference type="ARBA" id="ARBA00001974"/>
    </source>
</evidence>
<gene>
    <name evidence="7" type="ORF">G9H71_01915</name>
</gene>
<comment type="cofactor">
    <cofactor evidence="1">
        <name>FAD</name>
        <dbReference type="ChEBI" id="CHEBI:57692"/>
    </cofactor>
</comment>
<evidence type="ECO:0000313" key="8">
    <source>
        <dbReference type="Proteomes" id="UP000800981"/>
    </source>
</evidence>
<reference evidence="7 8" key="1">
    <citation type="submission" date="2020-03" db="EMBL/GenBank/DDBJ databases">
        <title>Two novel Motilibacter sp.</title>
        <authorList>
            <person name="Liu S."/>
        </authorList>
    </citation>
    <scope>NUCLEOTIDE SEQUENCE [LARGE SCALE GENOMIC DNA]</scope>
    <source>
        <strain evidence="7 8">E257</strain>
    </source>
</reference>
<evidence type="ECO:0000259" key="6">
    <source>
        <dbReference type="Pfam" id="PF14759"/>
    </source>
</evidence>
<dbReference type="InterPro" id="IPR050446">
    <property type="entry name" value="FAD-oxidoreductase/Apoptosis"/>
</dbReference>
<dbReference type="Pfam" id="PF07992">
    <property type="entry name" value="Pyr_redox_2"/>
    <property type="match status" value="1"/>
</dbReference>
<proteinExistence type="predicted"/>
<dbReference type="PANTHER" id="PTHR43557:SF2">
    <property type="entry name" value="RIESKE DOMAIN-CONTAINING PROTEIN-RELATED"/>
    <property type="match status" value="1"/>
</dbReference>
<keyword evidence="4" id="KW-0560">Oxidoreductase</keyword>
<dbReference type="PRINTS" id="PR00368">
    <property type="entry name" value="FADPNR"/>
</dbReference>
<dbReference type="InterPro" id="IPR023753">
    <property type="entry name" value="FAD/NAD-binding_dom"/>
</dbReference>
<protein>
    <submittedName>
        <fullName evidence="7">FAD-dependent oxidoreductase</fullName>
    </submittedName>
</protein>
<accession>A0ABX0GNX3</accession>
<evidence type="ECO:0000313" key="7">
    <source>
        <dbReference type="EMBL" id="NHC12538.1"/>
    </source>
</evidence>
<evidence type="ECO:0000259" key="5">
    <source>
        <dbReference type="Pfam" id="PF07992"/>
    </source>
</evidence>
<keyword evidence="3" id="KW-0274">FAD</keyword>
<dbReference type="Pfam" id="PF14759">
    <property type="entry name" value="Reductase_C"/>
    <property type="match status" value="1"/>
</dbReference>
<keyword evidence="2" id="KW-0285">Flavoprotein</keyword>
<dbReference type="EMBL" id="JAANNP010000001">
    <property type="protein sequence ID" value="NHC12538.1"/>
    <property type="molecule type" value="Genomic_DNA"/>
</dbReference>
<evidence type="ECO:0000256" key="4">
    <source>
        <dbReference type="ARBA" id="ARBA00023002"/>
    </source>
</evidence>
<dbReference type="InterPro" id="IPR016156">
    <property type="entry name" value="FAD/NAD-linked_Rdtase_dimer_sf"/>
</dbReference>
<dbReference type="SUPFAM" id="SSF55424">
    <property type="entry name" value="FAD/NAD-linked reductases, dimerisation (C-terminal) domain"/>
    <property type="match status" value="1"/>
</dbReference>
<dbReference type="PANTHER" id="PTHR43557">
    <property type="entry name" value="APOPTOSIS-INDUCING FACTOR 1"/>
    <property type="match status" value="1"/>
</dbReference>
<dbReference type="Proteomes" id="UP000800981">
    <property type="component" value="Unassembled WGS sequence"/>
</dbReference>
<dbReference type="InterPro" id="IPR028202">
    <property type="entry name" value="Reductase_C"/>
</dbReference>
<dbReference type="PRINTS" id="PR00411">
    <property type="entry name" value="PNDRDTASEI"/>
</dbReference>
<sequence length="411" mass="41833">MQPALRSVVVVGGGLAGLSTCSALRASGFAEDVVLLAAEPHLPYDRPPLSKEVLTGASTAADTQLQPEDWYAANAVDVRLGTRAVALRPAERAVETADGSTLRADAVVLATGGTARPLPVPGGGLAHLLRTRDDADRLRAELVPGARLLVVGGGLIGAEVASSAVSLGCEVTLADPDPLPLAGPAGALVAAYLHRQHADAGVRLVEAGVTALERRGGAVHARLGANPVAEEVEADVVLAGIGIVPDEALAVSAGLDVAGGVLVGPDLRTSIPEVLAVGDVARPRGYDGPLARREHWDAAVRTGEGAAATLLGAEPPAPAAPWFWTDRYGVHVEVAGTVPQDGVPVLRGDPESGSFAVFFLEDGRLAAAVSVGRGPEARASRRLVDAAAAVGPAQLSDEAVDLRRLARAVRM</sequence>
<comment type="caution">
    <text evidence="7">The sequence shown here is derived from an EMBL/GenBank/DDBJ whole genome shotgun (WGS) entry which is preliminary data.</text>
</comment>
<dbReference type="RefSeq" id="WP_166276968.1">
    <property type="nucleotide sequence ID" value="NZ_JAANNP010000001.1"/>
</dbReference>
<dbReference type="SUPFAM" id="SSF51905">
    <property type="entry name" value="FAD/NAD(P)-binding domain"/>
    <property type="match status" value="2"/>
</dbReference>
<dbReference type="Gene3D" id="3.30.390.30">
    <property type="match status" value="1"/>
</dbReference>
<organism evidence="7 8">
    <name type="scientific">Motilibacter deserti</name>
    <dbReference type="NCBI Taxonomy" id="2714956"/>
    <lineage>
        <taxon>Bacteria</taxon>
        <taxon>Bacillati</taxon>
        <taxon>Actinomycetota</taxon>
        <taxon>Actinomycetes</taxon>
        <taxon>Motilibacterales</taxon>
        <taxon>Motilibacteraceae</taxon>
        <taxon>Motilibacter</taxon>
    </lineage>
</organism>
<feature type="domain" description="FAD/NAD(P)-binding" evidence="5">
    <location>
        <begin position="7"/>
        <end position="303"/>
    </location>
</feature>
<feature type="domain" description="Reductase C-terminal" evidence="6">
    <location>
        <begin position="322"/>
        <end position="406"/>
    </location>
</feature>
<dbReference type="InterPro" id="IPR036188">
    <property type="entry name" value="FAD/NAD-bd_sf"/>
</dbReference>
<evidence type="ECO:0000256" key="3">
    <source>
        <dbReference type="ARBA" id="ARBA00022827"/>
    </source>
</evidence>
<keyword evidence="8" id="KW-1185">Reference proteome</keyword>
<dbReference type="Gene3D" id="3.50.50.60">
    <property type="entry name" value="FAD/NAD(P)-binding domain"/>
    <property type="match status" value="2"/>
</dbReference>